<name>A0A318SZV0_9RHOB</name>
<dbReference type="Proteomes" id="UP000248311">
    <property type="component" value="Unassembled WGS sequence"/>
</dbReference>
<dbReference type="SUPFAM" id="SSF52540">
    <property type="entry name" value="P-loop containing nucleoside triphosphate hydrolases"/>
    <property type="match status" value="1"/>
</dbReference>
<dbReference type="NCBIfam" id="TIGR01313">
    <property type="entry name" value="therm_gnt_kin"/>
    <property type="match status" value="1"/>
</dbReference>
<evidence type="ECO:0000256" key="1">
    <source>
        <dbReference type="ARBA" id="ARBA00004761"/>
    </source>
</evidence>
<evidence type="ECO:0000256" key="6">
    <source>
        <dbReference type="ARBA" id="ARBA00022777"/>
    </source>
</evidence>
<dbReference type="EMBL" id="QJTE01000004">
    <property type="protein sequence ID" value="PYE82347.1"/>
    <property type="molecule type" value="Genomic_DNA"/>
</dbReference>
<dbReference type="GO" id="GO:0005524">
    <property type="term" value="F:ATP binding"/>
    <property type="evidence" value="ECO:0007669"/>
    <property type="project" value="UniProtKB-KW"/>
</dbReference>
<comment type="catalytic activity">
    <reaction evidence="9 10">
        <text>D-gluconate + ATP = 6-phospho-D-gluconate + ADP + H(+)</text>
        <dbReference type="Rhea" id="RHEA:19433"/>
        <dbReference type="ChEBI" id="CHEBI:15378"/>
        <dbReference type="ChEBI" id="CHEBI:18391"/>
        <dbReference type="ChEBI" id="CHEBI:30616"/>
        <dbReference type="ChEBI" id="CHEBI:58759"/>
        <dbReference type="ChEBI" id="CHEBI:456216"/>
        <dbReference type="EC" id="2.7.1.12"/>
    </reaction>
</comment>
<evidence type="ECO:0000256" key="8">
    <source>
        <dbReference type="ARBA" id="ARBA00023064"/>
    </source>
</evidence>
<comment type="similarity">
    <text evidence="2 10">Belongs to the gluconokinase GntK/GntV family.</text>
</comment>
<dbReference type="GO" id="GO:0019521">
    <property type="term" value="P:D-gluconate metabolic process"/>
    <property type="evidence" value="ECO:0007669"/>
    <property type="project" value="UniProtKB-KW"/>
</dbReference>
<dbReference type="FunFam" id="3.40.50.300:FF:000522">
    <property type="entry name" value="Gluconokinase"/>
    <property type="match status" value="1"/>
</dbReference>
<dbReference type="CDD" id="cd02021">
    <property type="entry name" value="GntK"/>
    <property type="match status" value="1"/>
</dbReference>
<dbReference type="Pfam" id="PF13671">
    <property type="entry name" value="AAA_33"/>
    <property type="match status" value="1"/>
</dbReference>
<dbReference type="PANTHER" id="PTHR43442:SF3">
    <property type="entry name" value="GLUCONOKINASE-RELATED"/>
    <property type="match status" value="1"/>
</dbReference>
<evidence type="ECO:0000256" key="3">
    <source>
        <dbReference type="ARBA" id="ARBA00012054"/>
    </source>
</evidence>
<proteinExistence type="inferred from homology"/>
<dbReference type="InterPro" id="IPR006001">
    <property type="entry name" value="Therm_gnt_kin"/>
</dbReference>
<protein>
    <recommendedName>
        <fullName evidence="3 10">Gluconokinase</fullName>
        <ecNumber evidence="3 10">2.7.1.12</ecNumber>
    </recommendedName>
</protein>
<dbReference type="InterPro" id="IPR027417">
    <property type="entry name" value="P-loop_NTPase"/>
</dbReference>
<dbReference type="OrthoDB" id="9795716at2"/>
<dbReference type="GO" id="GO:0046316">
    <property type="term" value="F:gluconokinase activity"/>
    <property type="evidence" value="ECO:0007669"/>
    <property type="project" value="UniProtKB-EC"/>
</dbReference>
<keyword evidence="12" id="KW-1185">Reference proteome</keyword>
<reference evidence="11 12" key="1">
    <citation type="submission" date="2018-06" db="EMBL/GenBank/DDBJ databases">
        <title>Genomic Encyclopedia of Type Strains, Phase III (KMG-III): the genomes of soil and plant-associated and newly described type strains.</title>
        <authorList>
            <person name="Whitman W."/>
        </authorList>
    </citation>
    <scope>NUCLEOTIDE SEQUENCE [LARGE SCALE GENOMIC DNA]</scope>
    <source>
        <strain evidence="11 12">CECT 9025</strain>
    </source>
</reference>
<gene>
    <name evidence="11" type="ORF">DFP88_104101</name>
</gene>
<keyword evidence="6 10" id="KW-0418">Kinase</keyword>
<dbReference type="AlphaFoldDB" id="A0A318SZV0"/>
<keyword evidence="8" id="KW-0311">Gluconate utilization</keyword>
<evidence type="ECO:0000256" key="10">
    <source>
        <dbReference type="RuleBase" id="RU363066"/>
    </source>
</evidence>
<keyword evidence="7 10" id="KW-0067">ATP-binding</keyword>
<keyword evidence="4 10" id="KW-0808">Transferase</keyword>
<dbReference type="PANTHER" id="PTHR43442">
    <property type="entry name" value="GLUCONOKINASE-RELATED"/>
    <property type="match status" value="1"/>
</dbReference>
<dbReference type="GO" id="GO:0005737">
    <property type="term" value="C:cytoplasm"/>
    <property type="evidence" value="ECO:0007669"/>
    <property type="project" value="TreeGrafter"/>
</dbReference>
<evidence type="ECO:0000256" key="9">
    <source>
        <dbReference type="ARBA" id="ARBA00048090"/>
    </source>
</evidence>
<dbReference type="EC" id="2.7.1.12" evidence="3 10"/>
<keyword evidence="5 10" id="KW-0547">Nucleotide-binding</keyword>
<evidence type="ECO:0000256" key="7">
    <source>
        <dbReference type="ARBA" id="ARBA00022840"/>
    </source>
</evidence>
<evidence type="ECO:0000256" key="5">
    <source>
        <dbReference type="ARBA" id="ARBA00022741"/>
    </source>
</evidence>
<evidence type="ECO:0000313" key="12">
    <source>
        <dbReference type="Proteomes" id="UP000248311"/>
    </source>
</evidence>
<evidence type="ECO:0000256" key="4">
    <source>
        <dbReference type="ARBA" id="ARBA00022679"/>
    </source>
</evidence>
<comment type="caution">
    <text evidence="11">The sequence shown here is derived from an EMBL/GenBank/DDBJ whole genome shotgun (WGS) entry which is preliminary data.</text>
</comment>
<sequence>MTAQEGAAGARIVIMGVSGSGKSAAGSGLAEALGGRFVDGDDLHPEANVAKMSRGEALTDADRWPWLALVAEVLRESPPPVVVACSALKRAYRDRIREEAGCELQFLLLDGPADLLAARLAGRHGHFMPTSLLQSQLDTLERPEDEADAAIVSIAPPLDVVTRDLASAVRGLSATRA</sequence>
<comment type="pathway">
    <text evidence="1">Carbohydrate acid metabolism.</text>
</comment>
<evidence type="ECO:0000313" key="11">
    <source>
        <dbReference type="EMBL" id="PYE82347.1"/>
    </source>
</evidence>
<evidence type="ECO:0000256" key="2">
    <source>
        <dbReference type="ARBA" id="ARBA00008420"/>
    </source>
</evidence>
<organism evidence="11 12">
    <name type="scientific">Pseudoroseicyclus aestuarii</name>
    <dbReference type="NCBI Taxonomy" id="1795041"/>
    <lineage>
        <taxon>Bacteria</taxon>
        <taxon>Pseudomonadati</taxon>
        <taxon>Pseudomonadota</taxon>
        <taxon>Alphaproteobacteria</taxon>
        <taxon>Rhodobacterales</taxon>
        <taxon>Paracoccaceae</taxon>
        <taxon>Pseudoroseicyclus</taxon>
    </lineage>
</organism>
<accession>A0A318SZV0</accession>
<dbReference type="RefSeq" id="WP_110815023.1">
    <property type="nucleotide sequence ID" value="NZ_QJTE01000004.1"/>
</dbReference>
<dbReference type="Gene3D" id="3.40.50.300">
    <property type="entry name" value="P-loop containing nucleotide triphosphate hydrolases"/>
    <property type="match status" value="1"/>
</dbReference>